<feature type="compositionally biased region" description="Low complexity" evidence="10">
    <location>
        <begin position="410"/>
        <end position="423"/>
    </location>
</feature>
<reference evidence="12" key="3">
    <citation type="submission" date="2022-01" db="UniProtKB">
        <authorList>
            <consortium name="EnsemblPlants"/>
        </authorList>
    </citation>
    <scope>IDENTIFICATION</scope>
    <source>
        <strain evidence="12">subsp. vulgare</strain>
    </source>
</reference>
<dbReference type="OrthoDB" id="652226at2759"/>
<dbReference type="PROSITE" id="PS51141">
    <property type="entry name" value="ZF_SBP"/>
    <property type="match status" value="1"/>
</dbReference>
<keyword evidence="2" id="KW-0479">Metal-binding</keyword>
<accession>A0A8I6Z0J3</accession>
<keyword evidence="3 9" id="KW-0863">Zinc-finger</keyword>
<dbReference type="PANTHER" id="PTHR31251">
    <property type="entry name" value="SQUAMOSA PROMOTER-BINDING-LIKE PROTEIN 4"/>
    <property type="match status" value="1"/>
</dbReference>
<dbReference type="FunFam" id="4.10.1100.10:FF:000001">
    <property type="entry name" value="Squamosa promoter-binding-like protein 14"/>
    <property type="match status" value="1"/>
</dbReference>
<dbReference type="InterPro" id="IPR044817">
    <property type="entry name" value="SBP-like"/>
</dbReference>
<name>A0A8I6Z0J3_HORVV</name>
<proteinExistence type="predicted"/>
<feature type="domain" description="SBP-type" evidence="11">
    <location>
        <begin position="267"/>
        <end position="344"/>
    </location>
</feature>
<dbReference type="InterPro" id="IPR004333">
    <property type="entry name" value="SBP_dom"/>
</dbReference>
<protein>
    <recommendedName>
        <fullName evidence="11">SBP-type domain-containing protein</fullName>
    </recommendedName>
</protein>
<reference evidence="13" key="1">
    <citation type="journal article" date="2012" name="Nature">
        <title>A physical, genetic and functional sequence assembly of the barley genome.</title>
        <authorList>
            <consortium name="The International Barley Genome Sequencing Consortium"/>
            <person name="Mayer K.F."/>
            <person name="Waugh R."/>
            <person name="Brown J.W."/>
            <person name="Schulman A."/>
            <person name="Langridge P."/>
            <person name="Platzer M."/>
            <person name="Fincher G.B."/>
            <person name="Muehlbauer G.J."/>
            <person name="Sato K."/>
            <person name="Close T.J."/>
            <person name="Wise R.P."/>
            <person name="Stein N."/>
        </authorList>
    </citation>
    <scope>NUCLEOTIDE SEQUENCE [LARGE SCALE GENOMIC DNA]</scope>
    <source>
        <strain evidence="13">cv. Morex</strain>
    </source>
</reference>
<dbReference type="GeneID" id="123403834"/>
<gene>
    <name evidence="12" type="primary">LOC123403834</name>
</gene>
<organism evidence="12 13">
    <name type="scientific">Hordeum vulgare subsp. vulgare</name>
    <name type="common">Domesticated barley</name>
    <dbReference type="NCBI Taxonomy" id="112509"/>
    <lineage>
        <taxon>Eukaryota</taxon>
        <taxon>Viridiplantae</taxon>
        <taxon>Streptophyta</taxon>
        <taxon>Embryophyta</taxon>
        <taxon>Tracheophyta</taxon>
        <taxon>Spermatophyta</taxon>
        <taxon>Magnoliopsida</taxon>
        <taxon>Liliopsida</taxon>
        <taxon>Poales</taxon>
        <taxon>Poaceae</taxon>
        <taxon>BOP clade</taxon>
        <taxon>Pooideae</taxon>
        <taxon>Triticodae</taxon>
        <taxon>Triticeae</taxon>
        <taxon>Hordeinae</taxon>
        <taxon>Hordeum</taxon>
    </lineage>
</organism>
<evidence type="ECO:0000313" key="13">
    <source>
        <dbReference type="Proteomes" id="UP000011116"/>
    </source>
</evidence>
<keyword evidence="13" id="KW-1185">Reference proteome</keyword>
<dbReference type="EnsemblPlants" id="HORVU.MOREX.r3.6HG0570200.1">
    <property type="protein sequence ID" value="HORVU.MOREX.r3.6HG0570200.1"/>
    <property type="gene ID" value="HORVU.MOREX.r3.6HG0570200"/>
</dbReference>
<evidence type="ECO:0000256" key="10">
    <source>
        <dbReference type="SAM" id="MobiDB-lite"/>
    </source>
</evidence>
<keyword evidence="8" id="KW-0539">Nucleus</keyword>
<evidence type="ECO:0000256" key="1">
    <source>
        <dbReference type="ARBA" id="ARBA00004123"/>
    </source>
</evidence>
<dbReference type="Pfam" id="PF03110">
    <property type="entry name" value="SBP"/>
    <property type="match status" value="1"/>
</dbReference>
<dbReference type="GO" id="GO:0001216">
    <property type="term" value="F:DNA-binding transcription activator activity"/>
    <property type="evidence" value="ECO:0000318"/>
    <property type="project" value="GO_Central"/>
</dbReference>
<dbReference type="PANTHER" id="PTHR31251:SF169">
    <property type="entry name" value="SQUAMOSA PROMOTER-BINDING-LIKE PROTEIN 8"/>
    <property type="match status" value="1"/>
</dbReference>
<feature type="region of interest" description="Disordered" evidence="10">
    <location>
        <begin position="334"/>
        <end position="377"/>
    </location>
</feature>
<dbReference type="SMR" id="A0A8I6Z0J3"/>
<dbReference type="RefSeq" id="XP_044953684.1">
    <property type="nucleotide sequence ID" value="XM_045097749.1"/>
</dbReference>
<evidence type="ECO:0000256" key="3">
    <source>
        <dbReference type="ARBA" id="ARBA00022771"/>
    </source>
</evidence>
<keyword evidence="6" id="KW-0238">DNA-binding</keyword>
<evidence type="ECO:0000256" key="9">
    <source>
        <dbReference type="PROSITE-ProRule" id="PRU00470"/>
    </source>
</evidence>
<feature type="region of interest" description="Disordered" evidence="10">
    <location>
        <begin position="401"/>
        <end position="440"/>
    </location>
</feature>
<dbReference type="AlphaFoldDB" id="A0A8I6Z0J3"/>
<dbReference type="GO" id="GO:0005634">
    <property type="term" value="C:nucleus"/>
    <property type="evidence" value="ECO:0000318"/>
    <property type="project" value="GO_Central"/>
</dbReference>
<comment type="subcellular location">
    <subcellularLocation>
        <location evidence="1">Nucleus</location>
    </subcellularLocation>
</comment>
<evidence type="ECO:0000256" key="2">
    <source>
        <dbReference type="ARBA" id="ARBA00022723"/>
    </source>
</evidence>
<evidence type="ECO:0000313" key="12">
    <source>
        <dbReference type="EnsemblPlants" id="HORVU.MOREX.r3.6HG0570200.1"/>
    </source>
</evidence>
<dbReference type="Gene3D" id="4.10.1100.10">
    <property type="entry name" value="Transcription factor, SBP-box domain"/>
    <property type="match status" value="1"/>
</dbReference>
<dbReference type="InterPro" id="IPR036893">
    <property type="entry name" value="SBP_sf"/>
</dbReference>
<dbReference type="GO" id="GO:0000976">
    <property type="term" value="F:transcription cis-regulatory region binding"/>
    <property type="evidence" value="ECO:0000318"/>
    <property type="project" value="GO_Central"/>
</dbReference>
<feature type="region of interest" description="Disordered" evidence="10">
    <location>
        <begin position="465"/>
        <end position="504"/>
    </location>
</feature>
<dbReference type="SUPFAM" id="SSF103612">
    <property type="entry name" value="SBT domain"/>
    <property type="match status" value="1"/>
</dbReference>
<sequence>MEGDKHPINTPFSRSLSLSSATFLASRHAQAQPFCAAKIHTHPASCFLTHQSGRASPTFLIRARDSRPMMSSRLNVGTMAPVSDVVDFGYAPIQSYPNFESAGLALPGDRQPPFQHHHLYDSFDFTSANFSFQDPAALFSGDSALSNQLQQPFVQSQVTMPTTASSSVLQMPMMTLPGMLMSSSSSLAADACTFGGGGGFLKREDGGPFSDIGGGGRIGLNLGRRTYFSPADVLAVDRLLMRSRFGGAGPMGMLGLGLGAAAHHHQPPRCQAEGCKTDLSAAKHYHRRHKVCEYHAKAATVAASGKQQRFCQQCSRFHVLAEFDEAKRSCRKRLTEHNRRRRKPAGAQAGKDSPAPPTKKPDGSITSSYTGDHRTNKSTTAAAFSPSASSFSCFQQQQHALDNGGQSNNATPTSAPPTLSLAAPPSPPQQNDGDFGSGLDTMLQMQPQEADEQGEQQQHLMMTSLVQSQRQQQHRDSGNILSCSTTSASDQRHHHNNGGSCCNDNSMQHFFEVDFM</sequence>
<evidence type="ECO:0000256" key="5">
    <source>
        <dbReference type="ARBA" id="ARBA00023015"/>
    </source>
</evidence>
<keyword evidence="7" id="KW-0804">Transcription</keyword>
<dbReference type="GO" id="GO:0008270">
    <property type="term" value="F:zinc ion binding"/>
    <property type="evidence" value="ECO:0007669"/>
    <property type="project" value="UniProtKB-KW"/>
</dbReference>
<evidence type="ECO:0000256" key="8">
    <source>
        <dbReference type="ARBA" id="ARBA00023242"/>
    </source>
</evidence>
<dbReference type="Proteomes" id="UP000011116">
    <property type="component" value="Chromosome 6H"/>
</dbReference>
<dbReference type="Gramene" id="HORVU.MOREX.r3.6HG0570200.1">
    <property type="protein sequence ID" value="HORVU.MOREX.r3.6HG0570200.1"/>
    <property type="gene ID" value="HORVU.MOREX.r3.6HG0570200"/>
</dbReference>
<evidence type="ECO:0000256" key="6">
    <source>
        <dbReference type="ARBA" id="ARBA00023125"/>
    </source>
</evidence>
<evidence type="ECO:0000256" key="7">
    <source>
        <dbReference type="ARBA" id="ARBA00023163"/>
    </source>
</evidence>
<evidence type="ECO:0000259" key="11">
    <source>
        <dbReference type="PROSITE" id="PS51141"/>
    </source>
</evidence>
<feature type="compositionally biased region" description="Polar residues" evidence="10">
    <location>
        <begin position="479"/>
        <end position="489"/>
    </location>
</feature>
<dbReference type="KEGG" id="hvg:123403834"/>
<evidence type="ECO:0000256" key="4">
    <source>
        <dbReference type="ARBA" id="ARBA00022833"/>
    </source>
</evidence>
<keyword evidence="4" id="KW-0862">Zinc</keyword>
<keyword evidence="5" id="KW-0805">Transcription regulation</keyword>
<reference evidence="12" key="2">
    <citation type="submission" date="2020-10" db="EMBL/GenBank/DDBJ databases">
        <authorList>
            <person name="Scholz U."/>
            <person name="Mascher M."/>
            <person name="Fiebig A."/>
        </authorList>
    </citation>
    <scope>NUCLEOTIDE SEQUENCE [LARGE SCALE GENOMIC DNA]</scope>
    <source>
        <strain evidence="12">cv. Morex</strain>
    </source>
</reference>